<dbReference type="AlphaFoldDB" id="A0AA40E293"/>
<reference evidence="3" key="1">
    <citation type="submission" date="2023-06" db="EMBL/GenBank/DDBJ databases">
        <title>Genome-scale phylogeny and comparative genomics of the fungal order Sordariales.</title>
        <authorList>
            <consortium name="Lawrence Berkeley National Laboratory"/>
            <person name="Hensen N."/>
            <person name="Bonometti L."/>
            <person name="Westerberg I."/>
            <person name="Brannstrom I.O."/>
            <person name="Guillou S."/>
            <person name="Cros-Aarteil S."/>
            <person name="Calhoun S."/>
            <person name="Haridas S."/>
            <person name="Kuo A."/>
            <person name="Mondo S."/>
            <person name="Pangilinan J."/>
            <person name="Riley R."/>
            <person name="Labutti K."/>
            <person name="Andreopoulos B."/>
            <person name="Lipzen A."/>
            <person name="Chen C."/>
            <person name="Yanf M."/>
            <person name="Daum C."/>
            <person name="Ng V."/>
            <person name="Clum A."/>
            <person name="Steindorff A."/>
            <person name="Ohm R."/>
            <person name="Martin F."/>
            <person name="Silar P."/>
            <person name="Natvig D."/>
            <person name="Lalanne C."/>
            <person name="Gautier V."/>
            <person name="Ament-Velasquez S.L."/>
            <person name="Kruys A."/>
            <person name="Hutchinson M.I."/>
            <person name="Powell A.J."/>
            <person name="Barry K."/>
            <person name="Miller A.N."/>
            <person name="Grigoriev I.V."/>
            <person name="Debuchy R."/>
            <person name="Gladieux P."/>
            <person name="Thoren M.H."/>
            <person name="Johannesson H."/>
        </authorList>
    </citation>
    <scope>NUCLEOTIDE SEQUENCE</scope>
    <source>
        <strain evidence="3">SMH4607-1</strain>
    </source>
</reference>
<organism evidence="3 4">
    <name type="scientific">Lasiosphaeris hirsuta</name>
    <dbReference type="NCBI Taxonomy" id="260670"/>
    <lineage>
        <taxon>Eukaryota</taxon>
        <taxon>Fungi</taxon>
        <taxon>Dikarya</taxon>
        <taxon>Ascomycota</taxon>
        <taxon>Pezizomycotina</taxon>
        <taxon>Sordariomycetes</taxon>
        <taxon>Sordariomycetidae</taxon>
        <taxon>Sordariales</taxon>
        <taxon>Lasiosphaeriaceae</taxon>
        <taxon>Lasiosphaeris</taxon>
    </lineage>
</organism>
<evidence type="ECO:0000313" key="3">
    <source>
        <dbReference type="EMBL" id="KAK0724325.1"/>
    </source>
</evidence>
<dbReference type="Gene3D" id="3.40.50.300">
    <property type="entry name" value="P-loop containing nucleotide triphosphate hydrolases"/>
    <property type="match status" value="1"/>
</dbReference>
<evidence type="ECO:0000256" key="2">
    <source>
        <dbReference type="ARBA" id="ARBA00023134"/>
    </source>
</evidence>
<dbReference type="SUPFAM" id="SSF52540">
    <property type="entry name" value="P-loop containing nucleoside triphosphate hydrolases"/>
    <property type="match status" value="1"/>
</dbReference>
<name>A0AA40E293_9PEZI</name>
<dbReference type="InterPro" id="IPR027417">
    <property type="entry name" value="P-loop_NTPase"/>
</dbReference>
<dbReference type="GO" id="GO:0003924">
    <property type="term" value="F:GTPase activity"/>
    <property type="evidence" value="ECO:0007669"/>
    <property type="project" value="InterPro"/>
</dbReference>
<accession>A0AA40E293</accession>
<keyword evidence="2" id="KW-0342">GTP-binding</keyword>
<sequence>RLVTVSDLDADKALLLHTMLLGRYPEVYVRIVFKNYVTDCSIDEHQVEIVILSQQEDYNRLRTLSYPGSHVILLCSRANSPTAATKKNIIEK</sequence>
<protein>
    <submittedName>
        <fullName evidence="3">Uncharacterized protein</fullName>
    </submittedName>
</protein>
<dbReference type="SMART" id="SM00174">
    <property type="entry name" value="RHO"/>
    <property type="match status" value="1"/>
</dbReference>
<dbReference type="InterPro" id="IPR003578">
    <property type="entry name" value="Small_GTPase_Rho"/>
</dbReference>
<dbReference type="InterPro" id="IPR001806">
    <property type="entry name" value="Small_GTPase"/>
</dbReference>
<proteinExistence type="predicted"/>
<dbReference type="PANTHER" id="PTHR24072">
    <property type="entry name" value="RHO FAMILY GTPASE"/>
    <property type="match status" value="1"/>
</dbReference>
<keyword evidence="1" id="KW-0547">Nucleotide-binding</keyword>
<dbReference type="GO" id="GO:0007264">
    <property type="term" value="P:small GTPase-mediated signal transduction"/>
    <property type="evidence" value="ECO:0007669"/>
    <property type="project" value="InterPro"/>
</dbReference>
<dbReference type="Proteomes" id="UP001172102">
    <property type="component" value="Unassembled WGS sequence"/>
</dbReference>
<feature type="non-terminal residue" evidence="3">
    <location>
        <position position="1"/>
    </location>
</feature>
<evidence type="ECO:0000313" key="4">
    <source>
        <dbReference type="Proteomes" id="UP001172102"/>
    </source>
</evidence>
<keyword evidence="4" id="KW-1185">Reference proteome</keyword>
<gene>
    <name evidence="3" type="ORF">B0H67DRAFT_481749</name>
</gene>
<evidence type="ECO:0000256" key="1">
    <source>
        <dbReference type="ARBA" id="ARBA00022741"/>
    </source>
</evidence>
<dbReference type="EMBL" id="JAUKUA010000002">
    <property type="protein sequence ID" value="KAK0724325.1"/>
    <property type="molecule type" value="Genomic_DNA"/>
</dbReference>
<dbReference type="GO" id="GO:0005525">
    <property type="term" value="F:GTP binding"/>
    <property type="evidence" value="ECO:0007669"/>
    <property type="project" value="UniProtKB-KW"/>
</dbReference>
<dbReference type="Pfam" id="PF00071">
    <property type="entry name" value="Ras"/>
    <property type="match status" value="1"/>
</dbReference>
<comment type="caution">
    <text evidence="3">The sequence shown here is derived from an EMBL/GenBank/DDBJ whole genome shotgun (WGS) entry which is preliminary data.</text>
</comment>